<dbReference type="EC" id="3.6.4.12" evidence="6"/>
<keyword evidence="2 6" id="KW-0378">Hydrolase</keyword>
<dbReference type="GO" id="GO:0003676">
    <property type="term" value="F:nucleic acid binding"/>
    <property type="evidence" value="ECO:0007669"/>
    <property type="project" value="InterPro"/>
</dbReference>
<reference evidence="6" key="1">
    <citation type="submission" date="2021-06" db="EMBL/GenBank/DDBJ databases">
        <authorList>
            <person name="Criscuolo A."/>
        </authorList>
    </citation>
    <scope>NUCLEOTIDE SEQUENCE</scope>
    <source>
        <strain evidence="6">CIP111600</strain>
    </source>
</reference>
<evidence type="ECO:0000256" key="3">
    <source>
        <dbReference type="ARBA" id="ARBA00022840"/>
    </source>
</evidence>
<dbReference type="GO" id="GO:0016818">
    <property type="term" value="F:hydrolase activity, acting on acid anhydrides, in phosphorus-containing anhydrides"/>
    <property type="evidence" value="ECO:0007669"/>
    <property type="project" value="InterPro"/>
</dbReference>
<dbReference type="SMART" id="SM00491">
    <property type="entry name" value="HELICc2"/>
    <property type="match status" value="1"/>
</dbReference>
<dbReference type="InterPro" id="IPR045028">
    <property type="entry name" value="DinG/Rad3-like"/>
</dbReference>
<keyword evidence="1" id="KW-0547">Nucleotide-binding</keyword>
<dbReference type="PROSITE" id="PS51193">
    <property type="entry name" value="HELICASE_ATP_BIND_2"/>
    <property type="match status" value="1"/>
</dbReference>
<dbReference type="GO" id="GO:0006139">
    <property type="term" value="P:nucleobase-containing compound metabolic process"/>
    <property type="evidence" value="ECO:0007669"/>
    <property type="project" value="InterPro"/>
</dbReference>
<accession>A0A916NHF1</accession>
<feature type="domain" description="Helicase ATP-binding" evidence="5">
    <location>
        <begin position="1"/>
        <end position="263"/>
    </location>
</feature>
<dbReference type="AlphaFoldDB" id="A0A916NHF1"/>
<evidence type="ECO:0000256" key="4">
    <source>
        <dbReference type="ARBA" id="ARBA00038058"/>
    </source>
</evidence>
<keyword evidence="6" id="KW-0347">Helicase</keyword>
<dbReference type="Proteomes" id="UP000693672">
    <property type="component" value="Unassembled WGS sequence"/>
</dbReference>
<gene>
    <name evidence="6" type="primary">yoaA_2</name>
    <name evidence="6" type="ORF">PAESOLCIP111_01178</name>
</gene>
<dbReference type="InterPro" id="IPR014013">
    <property type="entry name" value="Helic_SF1/SF2_ATP-bd_DinG/Rad3"/>
</dbReference>
<dbReference type="GO" id="GO:0003678">
    <property type="term" value="F:DNA helicase activity"/>
    <property type="evidence" value="ECO:0007669"/>
    <property type="project" value="UniProtKB-EC"/>
</dbReference>
<evidence type="ECO:0000256" key="1">
    <source>
        <dbReference type="ARBA" id="ARBA00022741"/>
    </source>
</evidence>
<evidence type="ECO:0000256" key="2">
    <source>
        <dbReference type="ARBA" id="ARBA00022801"/>
    </source>
</evidence>
<dbReference type="GO" id="GO:0005524">
    <property type="term" value="F:ATP binding"/>
    <property type="evidence" value="ECO:0007669"/>
    <property type="project" value="UniProtKB-KW"/>
</dbReference>
<name>A0A916NHF1_9BACL</name>
<evidence type="ECO:0000259" key="5">
    <source>
        <dbReference type="PROSITE" id="PS51193"/>
    </source>
</evidence>
<evidence type="ECO:0000313" key="7">
    <source>
        <dbReference type="Proteomes" id="UP000693672"/>
    </source>
</evidence>
<sequence>MAFQLERAFSEKKTIFAEAGVGTGKTLVYLLYAINYAYYTKKPAVISCADESLIEQLVKQDGDIAKLSSHLGLSIDARLAKSPEQYLCLNKLHDARYSDAEADVFESIYRGLPPFVRTRDSLQHFHAYGDRKDYSELNDAQWKKINWDIFQDCTICDKRHRCGLTLSRMNYRHASDLIVCSHDYYTEHLWTADSRKRAGQLPYLPDHSAIVFDEGHLLEFAAQKALTYQLKISLFEEIITRVLQSGVREALARKVEQTLEQCQAMFGALQCHVQPVPGSDRMTVMLSEPLLGEVHKFRYELSQLEEQLAVEAGLYSLSEYHLRLVDEHLEMLQSAMRHFQHTPSLITWATVSGGELILWIMPREVKDVLQETVFGRHLPIVFSSATLSVDGSFRYMTESLGIVKPLSFSVPSPYDYEQQMMVFAPKLPLHSLEGREKDKMDAAFTFLKRTQGRAMLLFPSREELQQFKQHALCYPDYGLYAFLFEGDKEISHLIASFQREQAGVLCAVSLWEGLDIPGPALSNVTIWSLPFPPHDPVFNAKRKDAVQPYEEVDLPYMLLRLRQGMGRLIRTSSDKGIVVLLDERVHEDPLLREQIQKVLPDHVSLHLNGPC</sequence>
<protein>
    <submittedName>
        <fullName evidence="6">ATP-dependent DNA helicase YoaA</fullName>
        <ecNumber evidence="6">3.6.4.12</ecNumber>
    </submittedName>
</protein>
<dbReference type="Pfam" id="PF13307">
    <property type="entry name" value="Helicase_C_2"/>
    <property type="match status" value="1"/>
</dbReference>
<dbReference type="EMBL" id="CAJVAS010000003">
    <property type="protein sequence ID" value="CAG7609520.1"/>
    <property type="molecule type" value="Genomic_DNA"/>
</dbReference>
<comment type="similarity">
    <text evidence="4">Belongs to the helicase family. DinG subfamily.</text>
</comment>
<organism evidence="6 7">
    <name type="scientific">Paenibacillus solanacearum</name>
    <dbReference type="NCBI Taxonomy" id="2048548"/>
    <lineage>
        <taxon>Bacteria</taxon>
        <taxon>Bacillati</taxon>
        <taxon>Bacillota</taxon>
        <taxon>Bacilli</taxon>
        <taxon>Bacillales</taxon>
        <taxon>Paenibacillaceae</taxon>
        <taxon>Paenibacillus</taxon>
    </lineage>
</organism>
<dbReference type="PANTHER" id="PTHR11472:SF57">
    <property type="entry name" value="ATP-DEPENDENT HELICASE YPVA-RELATED"/>
    <property type="match status" value="1"/>
</dbReference>
<evidence type="ECO:0000313" key="6">
    <source>
        <dbReference type="EMBL" id="CAG7609520.1"/>
    </source>
</evidence>
<keyword evidence="7" id="KW-1185">Reference proteome</keyword>
<keyword evidence="3" id="KW-0067">ATP-binding</keyword>
<comment type="caution">
    <text evidence="6">The sequence shown here is derived from an EMBL/GenBank/DDBJ whole genome shotgun (WGS) entry which is preliminary data.</text>
</comment>
<dbReference type="PANTHER" id="PTHR11472">
    <property type="entry name" value="DNA REPAIR DEAD HELICASE RAD3/XP-D SUBFAMILY MEMBER"/>
    <property type="match status" value="1"/>
</dbReference>
<dbReference type="InterPro" id="IPR006555">
    <property type="entry name" value="ATP-dep_Helicase_C"/>
</dbReference>
<proteinExistence type="inferred from homology"/>